<accession>A0ABY5E4F1</accession>
<reference evidence="1" key="1">
    <citation type="submission" date="2022-07" db="EMBL/GenBank/DDBJ databases">
        <title>Arcobacter roscoffensis sp. nov., a marine bacterium isolated from coastal seawater collected from Roscoff, France.</title>
        <authorList>
            <person name="Pascual J."/>
            <person name="Lepeaux C."/>
            <person name="Methner A."/>
            <person name="Overmann J."/>
        </authorList>
    </citation>
    <scope>NUCLEOTIDE SEQUENCE</scope>
    <source>
        <strain evidence="1">ARW1-2F2</strain>
    </source>
</reference>
<evidence type="ECO:0000313" key="2">
    <source>
        <dbReference type="Proteomes" id="UP001060012"/>
    </source>
</evidence>
<gene>
    <name evidence="1" type="ORF">NJU99_11965</name>
</gene>
<dbReference type="Proteomes" id="UP001060012">
    <property type="component" value="Chromosome"/>
</dbReference>
<dbReference type="RefSeq" id="WP_254576139.1">
    <property type="nucleotide sequence ID" value="NZ_CP100595.1"/>
</dbReference>
<protein>
    <submittedName>
        <fullName evidence="1">HlyD family secretion protein</fullName>
    </submittedName>
</protein>
<proteinExistence type="predicted"/>
<name>A0ABY5E4F1_9BACT</name>
<dbReference type="EMBL" id="CP100595">
    <property type="protein sequence ID" value="UTJ05958.1"/>
    <property type="molecule type" value="Genomic_DNA"/>
</dbReference>
<evidence type="ECO:0000313" key="1">
    <source>
        <dbReference type="EMBL" id="UTJ05958.1"/>
    </source>
</evidence>
<keyword evidence="2" id="KW-1185">Reference proteome</keyword>
<organism evidence="1 2">
    <name type="scientific">Arcobacter roscoffensis</name>
    <dbReference type="NCBI Taxonomy" id="2961520"/>
    <lineage>
        <taxon>Bacteria</taxon>
        <taxon>Pseudomonadati</taxon>
        <taxon>Campylobacterota</taxon>
        <taxon>Epsilonproteobacteria</taxon>
        <taxon>Campylobacterales</taxon>
        <taxon>Arcobacteraceae</taxon>
        <taxon>Arcobacter</taxon>
    </lineage>
</organism>
<sequence length="235" mass="26642">MKAVLISMFLIGAVFASEYYAKLQPVQSYKIKSSVSGKVIYANEDIEGKKANNSLIVQIDSNINKIDLEQSRNKLSYINEMINIEQKNYERLSRVSSKPAFEKDSQKLKVVNLKSSKADIIIKIEGLKDTISKKRLIEKSNYISNIAVKKGDYVNPGTLLYEAQDLSKGKLEFFVPISSIDTIKNKKIFLDGKEANIKINKIYSVADSSHISSYKVELIVDKVKTFSRLVKIEFR</sequence>